<reference evidence="2" key="1">
    <citation type="submission" date="2017-04" db="EMBL/GenBank/DDBJ databases">
        <title>Finegoldia magna isolated from orthopedic joint implant-associated infections.</title>
        <authorList>
            <person name="Bjorklund S."/>
            <person name="Bruggemann H."/>
            <person name="Jensen A."/>
            <person name="Hellmark B."/>
            <person name="Soderquist B."/>
        </authorList>
    </citation>
    <scope>NUCLEOTIDE SEQUENCE [LARGE SCALE GENOMIC DNA]</scope>
    <source>
        <strain evidence="2">CCUG 54800</strain>
    </source>
</reference>
<name>A0A233VA52_FINMA</name>
<gene>
    <name evidence="1" type="ORF">B9N49_00260</name>
</gene>
<evidence type="ECO:0000313" key="1">
    <source>
        <dbReference type="EMBL" id="OXZ29271.1"/>
    </source>
</evidence>
<proteinExistence type="predicted"/>
<organism evidence="1 2">
    <name type="scientific">Finegoldia magna</name>
    <name type="common">Peptostreptococcus magnus</name>
    <dbReference type="NCBI Taxonomy" id="1260"/>
    <lineage>
        <taxon>Bacteria</taxon>
        <taxon>Bacillati</taxon>
        <taxon>Bacillota</taxon>
        <taxon>Tissierellia</taxon>
        <taxon>Tissierellales</taxon>
        <taxon>Peptoniphilaceae</taxon>
        <taxon>Finegoldia</taxon>
    </lineage>
</organism>
<dbReference type="AlphaFoldDB" id="A0A233VA52"/>
<sequence>MNQLNIFDTGTNIEKLRIIDGSGKKAEAGTKHKIYHVELKDISYKDVDDLFFGFNEIRAITFSYDIKFVNKIMKMFDYGEIILGGRFMTRRDSELHEITAEAHLLAENMILSEMAADAVRGEKDLVQMMGDGALLIRSPKYVIDHRKIYLLKSDDGRTRVIKGSANMTRRAWSGDQLEAYEVDDTFKAYEAYSQDFETAWRLSDDIPEDVVASEKTDNPEKDIPIIKQALKTQKTIVLEQPQNSGEVYEKIKYTIDADKIMEKNKELVRNINTNSKNGYIEILPNIINKISVNAKRLKRKRMDVKEIKKDYPKLTFNFDTKEAFLDEESLDLNPEKEDVKNDIDLLFEAFDNYKKDFVGDVDKVRDSHYKLLNILFSSPFHAKIRCIADIKNIPTSSLPLYTLLASKGSNTGKSFMTKFILKLMTKKQLKAFSVKTVPTKNIDSMIESYKGIPIFIDEIDGPYYARLKEKIKNSHQCEINQREEQPLIIFASNSVSDPEEPERKRMPFLRYNAGLRTDIDPLSYDGISKNMKVKATNSLYREYLRRMIIEVDKLIDYMIKSNDIADDYYPDMMQISSKTLINIFKEFGYELPDYVRELNWNDDFSYHAKYISKDAIEEIRKLWENEPKCFIIKTNVIMITSGTDKGSRKILESWANSLPVEFEAKYSDKKDMSQITVNRLELEQALGFRFSKLVKLFRR</sequence>
<dbReference type="EMBL" id="NDYC01000003">
    <property type="protein sequence ID" value="OXZ29271.1"/>
    <property type="molecule type" value="Genomic_DNA"/>
</dbReference>
<dbReference type="RefSeq" id="WP_094205036.1">
    <property type="nucleotide sequence ID" value="NZ_JAWGQT010000043.1"/>
</dbReference>
<accession>A0A233VA52</accession>
<dbReference type="CDD" id="cd09117">
    <property type="entry name" value="PLDc_Bfil_DEXD_like"/>
    <property type="match status" value="1"/>
</dbReference>
<evidence type="ECO:0000313" key="2">
    <source>
        <dbReference type="Proteomes" id="UP000215413"/>
    </source>
</evidence>
<dbReference type="Proteomes" id="UP000215413">
    <property type="component" value="Unassembled WGS sequence"/>
</dbReference>
<protein>
    <submittedName>
        <fullName evidence="1">Lantibiotic ABC transporter</fullName>
    </submittedName>
</protein>
<comment type="caution">
    <text evidence="1">The sequence shown here is derived from an EMBL/GenBank/DDBJ whole genome shotgun (WGS) entry which is preliminary data.</text>
</comment>